<comment type="caution">
    <text evidence="12">The sequence shown here is derived from an EMBL/GenBank/DDBJ whole genome shotgun (WGS) entry which is preliminary data.</text>
</comment>
<dbReference type="InterPro" id="IPR036010">
    <property type="entry name" value="2Fe-2S_ferredoxin-like_sf"/>
</dbReference>
<dbReference type="PROSITE" id="PS51384">
    <property type="entry name" value="FAD_FR"/>
    <property type="match status" value="1"/>
</dbReference>
<dbReference type="GO" id="GO:0016491">
    <property type="term" value="F:oxidoreductase activity"/>
    <property type="evidence" value="ECO:0007669"/>
    <property type="project" value="UniProtKB-KW"/>
</dbReference>
<dbReference type="InterPro" id="IPR001433">
    <property type="entry name" value="OxRdtase_FAD/NAD-bd"/>
</dbReference>
<sequence>MTSGAHIPDWASELTGAEAPLWDPDRDDRLVCRAVRQETHDVKTFVFSGRTPCRFRFKPGQFITLDLPIDGGIVNRCYTVASSAARPHRIAITVKRVPGGPASNWLHDHMVPGRELRATGPMGEFTPADRPLTKLLFLSAGSGITPLMSMARTLDDLALERDVVFVHAARSPTDIIFRTELDAMARAETGFRLAHVCEAAGAEGQWPGYSGRLSLPMLRLIAPDLLERDLYVCGPAPFMAAVRAMTAEAGVNPARYHEESFNFDELPGTAAPGEASPAEPAPAEPAAAATGFTVEFAKSGKTITCGPDTPILTAAAAAGLRLPSSCSRGLCGTCKSKVISGTVAMKHGGGIRQREIDAGQILLCCSRPTSDLVIDR</sequence>
<dbReference type="PROSITE" id="PS51085">
    <property type="entry name" value="2FE2S_FER_2"/>
    <property type="match status" value="1"/>
</dbReference>
<keyword evidence="4" id="KW-0479">Metal-binding</keyword>
<dbReference type="PRINTS" id="PR00410">
    <property type="entry name" value="PHEHYDRXLASE"/>
</dbReference>
<dbReference type="InterPro" id="IPR017927">
    <property type="entry name" value="FAD-bd_FR_type"/>
</dbReference>
<evidence type="ECO:0000256" key="6">
    <source>
        <dbReference type="ARBA" id="ARBA00023002"/>
    </source>
</evidence>
<evidence type="ECO:0000256" key="2">
    <source>
        <dbReference type="ARBA" id="ARBA00022630"/>
    </source>
</evidence>
<dbReference type="InterPro" id="IPR001041">
    <property type="entry name" value="2Fe-2S_ferredoxin-type"/>
</dbReference>
<evidence type="ECO:0000256" key="1">
    <source>
        <dbReference type="ARBA" id="ARBA00001974"/>
    </source>
</evidence>
<dbReference type="PANTHER" id="PTHR47354">
    <property type="entry name" value="NADH OXIDOREDUCTASE HCR"/>
    <property type="match status" value="1"/>
</dbReference>
<organism evidence="12 13">
    <name type="scientific">Azospirillum griseum</name>
    <dbReference type="NCBI Taxonomy" id="2496639"/>
    <lineage>
        <taxon>Bacteria</taxon>
        <taxon>Pseudomonadati</taxon>
        <taxon>Pseudomonadota</taxon>
        <taxon>Alphaproteobacteria</taxon>
        <taxon>Rhodospirillales</taxon>
        <taxon>Azospirillaceae</taxon>
        <taxon>Azospirillum</taxon>
    </lineage>
</organism>
<keyword evidence="8" id="KW-0411">Iron-sulfur</keyword>
<comment type="similarity">
    <text evidence="9">In the N-terminal section; belongs to the FAD-binding oxidoreductase type 6 family.</text>
</comment>
<feature type="domain" description="2Fe-2S ferredoxin-type" evidence="10">
    <location>
        <begin position="292"/>
        <end position="376"/>
    </location>
</feature>
<proteinExistence type="inferred from homology"/>
<protein>
    <submittedName>
        <fullName evidence="12">Hybrid-cluster NAD(P)-dependent oxidoreductase</fullName>
    </submittedName>
</protein>
<dbReference type="Gene3D" id="2.40.30.10">
    <property type="entry name" value="Translation factors"/>
    <property type="match status" value="1"/>
</dbReference>
<dbReference type="Pfam" id="PF00970">
    <property type="entry name" value="FAD_binding_6"/>
    <property type="match status" value="1"/>
</dbReference>
<dbReference type="OrthoDB" id="9806195at2"/>
<dbReference type="GO" id="GO:0046872">
    <property type="term" value="F:metal ion binding"/>
    <property type="evidence" value="ECO:0007669"/>
    <property type="project" value="UniProtKB-KW"/>
</dbReference>
<reference evidence="12 13" key="1">
    <citation type="submission" date="2018-12" db="EMBL/GenBank/DDBJ databases">
        <authorList>
            <person name="Yang Y."/>
        </authorList>
    </citation>
    <scope>NUCLEOTIDE SEQUENCE [LARGE SCALE GENOMIC DNA]</scope>
    <source>
        <strain evidence="12 13">L-25-5w-1</strain>
    </source>
</reference>
<evidence type="ECO:0000256" key="9">
    <source>
        <dbReference type="ARBA" id="ARBA00061434"/>
    </source>
</evidence>
<dbReference type="InterPro" id="IPR050415">
    <property type="entry name" value="MRET"/>
</dbReference>
<comment type="cofactor">
    <cofactor evidence="1">
        <name>FAD</name>
        <dbReference type="ChEBI" id="CHEBI:57692"/>
    </cofactor>
</comment>
<keyword evidence="7" id="KW-0408">Iron</keyword>
<keyword evidence="6" id="KW-0560">Oxidoreductase</keyword>
<feature type="domain" description="FAD-binding FR-type" evidence="11">
    <location>
        <begin position="25"/>
        <end position="128"/>
    </location>
</feature>
<name>A0A3S0R604_9PROT</name>
<evidence type="ECO:0000256" key="5">
    <source>
        <dbReference type="ARBA" id="ARBA00022827"/>
    </source>
</evidence>
<dbReference type="InterPro" id="IPR012675">
    <property type="entry name" value="Beta-grasp_dom_sf"/>
</dbReference>
<gene>
    <name evidence="12" type="ORF">EJ903_22245</name>
</gene>
<dbReference type="Gene3D" id="3.10.20.30">
    <property type="match status" value="1"/>
</dbReference>
<dbReference type="AlphaFoldDB" id="A0A3S0R604"/>
<dbReference type="RefSeq" id="WP_126619599.1">
    <property type="nucleotide sequence ID" value="NZ_JBHUCY010000034.1"/>
</dbReference>
<evidence type="ECO:0000256" key="7">
    <source>
        <dbReference type="ARBA" id="ARBA00023004"/>
    </source>
</evidence>
<keyword evidence="3" id="KW-0001">2Fe-2S</keyword>
<evidence type="ECO:0000313" key="12">
    <source>
        <dbReference type="EMBL" id="RTR15858.1"/>
    </source>
</evidence>
<dbReference type="InterPro" id="IPR039261">
    <property type="entry name" value="FNR_nucleotide-bd"/>
</dbReference>
<evidence type="ECO:0000259" key="11">
    <source>
        <dbReference type="PROSITE" id="PS51384"/>
    </source>
</evidence>
<dbReference type="CDD" id="cd00207">
    <property type="entry name" value="fer2"/>
    <property type="match status" value="1"/>
</dbReference>
<keyword evidence="5" id="KW-0274">FAD</keyword>
<dbReference type="Pfam" id="PF00111">
    <property type="entry name" value="Fer2"/>
    <property type="match status" value="1"/>
</dbReference>
<dbReference type="Pfam" id="PF00175">
    <property type="entry name" value="NAD_binding_1"/>
    <property type="match status" value="1"/>
</dbReference>
<evidence type="ECO:0000259" key="10">
    <source>
        <dbReference type="PROSITE" id="PS51085"/>
    </source>
</evidence>
<dbReference type="SUPFAM" id="SSF52343">
    <property type="entry name" value="Ferredoxin reductase-like, C-terminal NADP-linked domain"/>
    <property type="match status" value="1"/>
</dbReference>
<dbReference type="InterPro" id="IPR017938">
    <property type="entry name" value="Riboflavin_synthase-like_b-brl"/>
</dbReference>
<dbReference type="PROSITE" id="PS00197">
    <property type="entry name" value="2FE2S_FER_1"/>
    <property type="match status" value="1"/>
</dbReference>
<evidence type="ECO:0000313" key="13">
    <source>
        <dbReference type="Proteomes" id="UP000277007"/>
    </source>
</evidence>
<dbReference type="GO" id="GO:0051537">
    <property type="term" value="F:2 iron, 2 sulfur cluster binding"/>
    <property type="evidence" value="ECO:0007669"/>
    <property type="project" value="UniProtKB-KW"/>
</dbReference>
<evidence type="ECO:0000256" key="4">
    <source>
        <dbReference type="ARBA" id="ARBA00022723"/>
    </source>
</evidence>
<dbReference type="Gene3D" id="3.40.50.80">
    <property type="entry name" value="Nucleotide-binding domain of ferredoxin-NADP reductase (FNR) module"/>
    <property type="match status" value="1"/>
</dbReference>
<evidence type="ECO:0000256" key="8">
    <source>
        <dbReference type="ARBA" id="ARBA00023014"/>
    </source>
</evidence>
<dbReference type="EMBL" id="RXMA01000030">
    <property type="protein sequence ID" value="RTR15858.1"/>
    <property type="molecule type" value="Genomic_DNA"/>
</dbReference>
<dbReference type="InterPro" id="IPR006058">
    <property type="entry name" value="2Fe2S_fd_BS"/>
</dbReference>
<dbReference type="InterPro" id="IPR008333">
    <property type="entry name" value="Cbr1-like_FAD-bd_dom"/>
</dbReference>
<dbReference type="SUPFAM" id="SSF63380">
    <property type="entry name" value="Riboflavin synthase domain-like"/>
    <property type="match status" value="1"/>
</dbReference>
<accession>A0A3S0R604</accession>
<dbReference type="PANTHER" id="PTHR47354:SF6">
    <property type="entry name" value="NADH OXIDOREDUCTASE HCR"/>
    <property type="match status" value="1"/>
</dbReference>
<dbReference type="SUPFAM" id="SSF54292">
    <property type="entry name" value="2Fe-2S ferredoxin-like"/>
    <property type="match status" value="1"/>
</dbReference>
<dbReference type="Proteomes" id="UP000277007">
    <property type="component" value="Unassembled WGS sequence"/>
</dbReference>
<dbReference type="CDD" id="cd06215">
    <property type="entry name" value="FNR_iron_sulfur_binding_1"/>
    <property type="match status" value="1"/>
</dbReference>
<keyword evidence="2" id="KW-0285">Flavoprotein</keyword>
<evidence type="ECO:0000256" key="3">
    <source>
        <dbReference type="ARBA" id="ARBA00022714"/>
    </source>
</evidence>
<keyword evidence="13" id="KW-1185">Reference proteome</keyword>